<reference evidence="1" key="1">
    <citation type="thesis" date="2020" institute="ProQuest LLC" country="789 East Eisenhower Parkway, Ann Arbor, MI, USA">
        <title>Comparative Genomics and Chromosome Evolution.</title>
        <authorList>
            <person name="Mudd A.B."/>
        </authorList>
    </citation>
    <scope>NUCLEOTIDE SEQUENCE</scope>
    <source>
        <strain evidence="1">HN-11 Male</strain>
        <tissue evidence="1">Kidney and liver</tissue>
    </source>
</reference>
<dbReference type="AlphaFoldDB" id="A0A8J6FN90"/>
<accession>A0A8J6FN90</accession>
<comment type="caution">
    <text evidence="1">The sequence shown here is derived from an EMBL/GenBank/DDBJ whole genome shotgun (WGS) entry which is preliminary data.</text>
</comment>
<keyword evidence="2" id="KW-1185">Reference proteome</keyword>
<sequence length="92" mass="10929">MGETAYQNIRCRIKKRKKKSFLGFFKDPAVIEYAVKTISTKVDQYYVHFIVIKKRRQTSSPCHVLWLKGLCTADVWQTLSSYCWEWISNFIT</sequence>
<dbReference type="Proteomes" id="UP000770717">
    <property type="component" value="Unassembled WGS sequence"/>
</dbReference>
<organism evidence="1 2">
    <name type="scientific">Eleutherodactylus coqui</name>
    <name type="common">Puerto Rican coqui</name>
    <dbReference type="NCBI Taxonomy" id="57060"/>
    <lineage>
        <taxon>Eukaryota</taxon>
        <taxon>Metazoa</taxon>
        <taxon>Chordata</taxon>
        <taxon>Craniata</taxon>
        <taxon>Vertebrata</taxon>
        <taxon>Euteleostomi</taxon>
        <taxon>Amphibia</taxon>
        <taxon>Batrachia</taxon>
        <taxon>Anura</taxon>
        <taxon>Neobatrachia</taxon>
        <taxon>Hyloidea</taxon>
        <taxon>Eleutherodactylidae</taxon>
        <taxon>Eleutherodactylinae</taxon>
        <taxon>Eleutherodactylus</taxon>
        <taxon>Eleutherodactylus</taxon>
    </lineage>
</organism>
<gene>
    <name evidence="1" type="ORF">GDO78_005757</name>
</gene>
<evidence type="ECO:0000313" key="1">
    <source>
        <dbReference type="EMBL" id="KAG9490015.1"/>
    </source>
</evidence>
<dbReference type="EMBL" id="WNTK01000002">
    <property type="protein sequence ID" value="KAG9490015.1"/>
    <property type="molecule type" value="Genomic_DNA"/>
</dbReference>
<protein>
    <submittedName>
        <fullName evidence="1">Uncharacterized protein</fullName>
    </submittedName>
</protein>
<name>A0A8J6FN90_ELECQ</name>
<proteinExistence type="predicted"/>
<evidence type="ECO:0000313" key="2">
    <source>
        <dbReference type="Proteomes" id="UP000770717"/>
    </source>
</evidence>